<protein>
    <submittedName>
        <fullName evidence="1">Uncharacterized protein</fullName>
    </submittedName>
</protein>
<reference evidence="1 2" key="1">
    <citation type="submission" date="2024-01" db="EMBL/GenBank/DDBJ databases">
        <title>The genomes of 5 underutilized Papilionoideae crops provide insights into root nodulation and disease resistanc.</title>
        <authorList>
            <person name="Jiang F."/>
        </authorList>
    </citation>
    <scope>NUCLEOTIDE SEQUENCE [LARGE SCALE GENOMIC DNA]</scope>
    <source>
        <strain evidence="1">JINMINGXINNONG_FW02</strain>
        <tissue evidence="1">Leaves</tissue>
    </source>
</reference>
<proteinExistence type="predicted"/>
<comment type="caution">
    <text evidence="1">The sequence shown here is derived from an EMBL/GenBank/DDBJ whole genome shotgun (WGS) entry which is preliminary data.</text>
</comment>
<dbReference type="AlphaFoldDB" id="A0AAN9LVN4"/>
<name>A0AAN9LVN4_PHACN</name>
<evidence type="ECO:0000313" key="2">
    <source>
        <dbReference type="Proteomes" id="UP001374584"/>
    </source>
</evidence>
<evidence type="ECO:0000313" key="1">
    <source>
        <dbReference type="EMBL" id="KAK7343032.1"/>
    </source>
</evidence>
<keyword evidence="2" id="KW-1185">Reference proteome</keyword>
<sequence>MLTPSSSPCLLFLRLPHTPKILCFRHQIHLLLPQPAFPPPPLRRRSTSLHHRVPYWTQRAQQRQLPPLAALPLQTLPRRRRSLQARCRWSQSRHRRSLQPLLRWCQSLPRQQPSQFRRRRPPPPRIVVSRNRRQRMENLTGSVDVEALDSSVASHCRRHGVGRVIAVAGSAAASHPVRHSSLSDKP</sequence>
<dbReference type="Proteomes" id="UP001374584">
    <property type="component" value="Unassembled WGS sequence"/>
</dbReference>
<dbReference type="EMBL" id="JAYMYR010000009">
    <property type="protein sequence ID" value="KAK7343032.1"/>
    <property type="molecule type" value="Genomic_DNA"/>
</dbReference>
<gene>
    <name evidence="1" type="ORF">VNO80_25994</name>
</gene>
<accession>A0AAN9LVN4</accession>
<organism evidence="1 2">
    <name type="scientific">Phaseolus coccineus</name>
    <name type="common">Scarlet runner bean</name>
    <name type="synonym">Phaseolus multiflorus</name>
    <dbReference type="NCBI Taxonomy" id="3886"/>
    <lineage>
        <taxon>Eukaryota</taxon>
        <taxon>Viridiplantae</taxon>
        <taxon>Streptophyta</taxon>
        <taxon>Embryophyta</taxon>
        <taxon>Tracheophyta</taxon>
        <taxon>Spermatophyta</taxon>
        <taxon>Magnoliopsida</taxon>
        <taxon>eudicotyledons</taxon>
        <taxon>Gunneridae</taxon>
        <taxon>Pentapetalae</taxon>
        <taxon>rosids</taxon>
        <taxon>fabids</taxon>
        <taxon>Fabales</taxon>
        <taxon>Fabaceae</taxon>
        <taxon>Papilionoideae</taxon>
        <taxon>50 kb inversion clade</taxon>
        <taxon>NPAAA clade</taxon>
        <taxon>indigoferoid/millettioid clade</taxon>
        <taxon>Phaseoleae</taxon>
        <taxon>Phaseolus</taxon>
    </lineage>
</organism>